<dbReference type="Gene3D" id="3.30.420.10">
    <property type="entry name" value="Ribonuclease H-like superfamily/Ribonuclease H"/>
    <property type="match status" value="1"/>
</dbReference>
<dbReference type="PANTHER" id="PTHR30231">
    <property type="entry name" value="DNA POLYMERASE III SUBUNIT EPSILON"/>
    <property type="match status" value="1"/>
</dbReference>
<dbReference type="Pfam" id="PF20700">
    <property type="entry name" value="Mutator"/>
    <property type="match status" value="1"/>
</dbReference>
<dbReference type="GO" id="GO:0008408">
    <property type="term" value="F:3'-5' exonuclease activity"/>
    <property type="evidence" value="ECO:0007669"/>
    <property type="project" value="TreeGrafter"/>
</dbReference>
<dbReference type="InterPro" id="IPR013520">
    <property type="entry name" value="Ribonucl_H"/>
</dbReference>
<reference evidence="2" key="2">
    <citation type="submission" date="2023-03" db="EMBL/GenBank/DDBJ databases">
        <authorList>
            <person name="Inwood S.N."/>
            <person name="Skelly J.G."/>
            <person name="Guhlin J."/>
            <person name="Harrop T.W.R."/>
            <person name="Goldson S.G."/>
            <person name="Dearden P.K."/>
        </authorList>
    </citation>
    <scope>NUCLEOTIDE SEQUENCE</scope>
    <source>
        <strain evidence="2">Irish</strain>
        <tissue evidence="2">Whole body</tissue>
    </source>
</reference>
<feature type="domain" description="Exonuclease" evidence="1">
    <location>
        <begin position="322"/>
        <end position="470"/>
    </location>
</feature>
<accession>A0AA39KL99</accession>
<dbReference type="GO" id="GO:0045004">
    <property type="term" value="P:DNA replication proofreading"/>
    <property type="evidence" value="ECO:0007669"/>
    <property type="project" value="TreeGrafter"/>
</dbReference>
<dbReference type="InterPro" id="IPR036397">
    <property type="entry name" value="RNaseH_sf"/>
</dbReference>
<dbReference type="EMBL" id="JAQQBS010001422">
    <property type="protein sequence ID" value="KAK0165537.1"/>
    <property type="molecule type" value="Genomic_DNA"/>
</dbReference>
<name>A0AA39KL99_9HYME</name>
<dbReference type="InterPro" id="IPR012337">
    <property type="entry name" value="RNaseH-like_sf"/>
</dbReference>
<dbReference type="GO" id="GO:0005829">
    <property type="term" value="C:cytosol"/>
    <property type="evidence" value="ECO:0007669"/>
    <property type="project" value="TreeGrafter"/>
</dbReference>
<comment type="caution">
    <text evidence="2">The sequence shown here is derived from an EMBL/GenBank/DDBJ whole genome shotgun (WGS) entry which is preliminary data.</text>
</comment>
<sequence length="518" mass="57930">MGLPKFNVLVFKDHGRVIGPVIELVAKESCEEASALERTITEKNVDSLKNLFPKAMEADGALALVTNSKILKGANVEVGVFIGDNDSCSTSAVKENSAHFILKQSDLNHSTNGVGSMLYEIRKNSKLDPDKELAAIINIPYHLFDRHNNCGSWCRSNKENVSGVRLSNSDLFEALKNIFSQFGENAQKFVSGASSQANESLNLSICNKTPKGIPYSTTESADFRSAATVAQKNSGFNYIQKSMDRLEIPYAIRAQLRNRRERVEGTTYKSHMALFDVKIEKNMSENMENENNSLSIVHDHPYVFVENSCKALQKNAKNNQLPIIFFDLETGGKQIIKHEILQISMKCKQSILNEYITSTKSIDPGATNDNGLTFNMKCVLVAHNWDFDSRHFVSTAQPLSLLEDFNQLIHGVTDTLSLFRQKFPKRDSGYKLTVSGSELLHLPTDGAHDALFDVFMLQKLCKSYLSENVLIKKSKSFSDVLLGIEQNRHINRSLPSYASLPDTIKVSQRKKLISFEIT</sequence>
<keyword evidence="3" id="KW-1185">Reference proteome</keyword>
<dbReference type="SUPFAM" id="SSF53098">
    <property type="entry name" value="Ribonuclease H-like"/>
    <property type="match status" value="1"/>
</dbReference>
<dbReference type="GO" id="GO:0003676">
    <property type="term" value="F:nucleic acid binding"/>
    <property type="evidence" value="ECO:0007669"/>
    <property type="project" value="InterPro"/>
</dbReference>
<evidence type="ECO:0000259" key="1">
    <source>
        <dbReference type="SMART" id="SM00479"/>
    </source>
</evidence>
<dbReference type="SMART" id="SM00479">
    <property type="entry name" value="EXOIII"/>
    <property type="match status" value="1"/>
</dbReference>
<dbReference type="PANTHER" id="PTHR30231:SF41">
    <property type="entry name" value="DNA POLYMERASE III SUBUNIT EPSILON"/>
    <property type="match status" value="1"/>
</dbReference>
<reference evidence="2" key="1">
    <citation type="journal article" date="2023" name="bioRxiv">
        <title>Scaffold-level genome assemblies of two parasitoid biocontrol wasps reveal the parthenogenesis mechanism and an associated novel virus.</title>
        <authorList>
            <person name="Inwood S."/>
            <person name="Skelly J."/>
            <person name="Guhlin J."/>
            <person name="Harrop T."/>
            <person name="Goldson S."/>
            <person name="Dearden P."/>
        </authorList>
    </citation>
    <scope>NUCLEOTIDE SEQUENCE</scope>
    <source>
        <strain evidence="2">Irish</strain>
        <tissue evidence="2">Whole body</tissue>
    </source>
</reference>
<gene>
    <name evidence="2" type="ORF">PV328_004044</name>
</gene>
<dbReference type="AlphaFoldDB" id="A0AA39KL99"/>
<organism evidence="2 3">
    <name type="scientific">Microctonus aethiopoides</name>
    <dbReference type="NCBI Taxonomy" id="144406"/>
    <lineage>
        <taxon>Eukaryota</taxon>
        <taxon>Metazoa</taxon>
        <taxon>Ecdysozoa</taxon>
        <taxon>Arthropoda</taxon>
        <taxon>Hexapoda</taxon>
        <taxon>Insecta</taxon>
        <taxon>Pterygota</taxon>
        <taxon>Neoptera</taxon>
        <taxon>Endopterygota</taxon>
        <taxon>Hymenoptera</taxon>
        <taxon>Apocrita</taxon>
        <taxon>Ichneumonoidea</taxon>
        <taxon>Braconidae</taxon>
        <taxon>Euphorinae</taxon>
        <taxon>Microctonus</taxon>
    </lineage>
</organism>
<evidence type="ECO:0000313" key="3">
    <source>
        <dbReference type="Proteomes" id="UP001168990"/>
    </source>
</evidence>
<dbReference type="CDD" id="cd06127">
    <property type="entry name" value="DEDDh"/>
    <property type="match status" value="1"/>
</dbReference>
<protein>
    <recommendedName>
        <fullName evidence="1">Exonuclease domain-containing protein</fullName>
    </recommendedName>
</protein>
<evidence type="ECO:0000313" key="2">
    <source>
        <dbReference type="EMBL" id="KAK0165537.1"/>
    </source>
</evidence>
<proteinExistence type="predicted"/>
<dbReference type="InterPro" id="IPR049012">
    <property type="entry name" value="Mutator_transp_dom"/>
</dbReference>
<dbReference type="Proteomes" id="UP001168990">
    <property type="component" value="Unassembled WGS sequence"/>
</dbReference>